<dbReference type="SUPFAM" id="SSF47413">
    <property type="entry name" value="lambda repressor-like DNA-binding domains"/>
    <property type="match status" value="1"/>
</dbReference>
<accession>A0A923S629</accession>
<feature type="domain" description="HTH cro/C1-type" evidence="1">
    <location>
        <begin position="3"/>
        <end position="34"/>
    </location>
</feature>
<dbReference type="PANTHER" id="PTHR33295:SF18">
    <property type="entry name" value="AAA+ ATPASE DOMAIN-CONTAINING PROTEIN"/>
    <property type="match status" value="1"/>
</dbReference>
<dbReference type="SUPFAM" id="SSF52540">
    <property type="entry name" value="P-loop containing nucleoside triphosphate hydrolases"/>
    <property type="match status" value="1"/>
</dbReference>
<keyword evidence="3" id="KW-1185">Reference proteome</keyword>
<dbReference type="InterPro" id="IPR027417">
    <property type="entry name" value="P-loop_NTPase"/>
</dbReference>
<dbReference type="InterPro" id="IPR041682">
    <property type="entry name" value="AAA_14"/>
</dbReference>
<gene>
    <name evidence="2" type="ORF">H8Z83_02450</name>
</gene>
<dbReference type="PANTHER" id="PTHR33295">
    <property type="entry name" value="ATPASE"/>
    <property type="match status" value="1"/>
</dbReference>
<dbReference type="Gene3D" id="3.40.50.300">
    <property type="entry name" value="P-loop containing nucleotide triphosphate hydrolases"/>
    <property type="match status" value="1"/>
</dbReference>
<comment type="caution">
    <text evidence="2">The sequence shown here is derived from an EMBL/GenBank/DDBJ whole genome shotgun (WGS) entry which is preliminary data.</text>
</comment>
<sequence length="576" mass="66034">MTLKELRISKGLNQAQCAEYLGMSTRNYQNYENDAAKANTARYHAIYQKLEIYGQPVVTAAVPSQIPEFYTNVVTGTGLQALANSVAKYGKRDCFSTLQKFVNGSYDGKICILYGLRRTGKTTLLFQMLSDLPIEKTAYIKVQTTDDMSRLTKDLKVLFELGYRYVFIDEITLLNDFIDTAAVLSDVFSMMGMKIVVSGTDSLSFAMANRDELYDRSVTIHTSFIPFREYARLLNICSVDSYIEYGGTLKMENMSFDDPDAAFDEVAFRDDESTRKYIDTAISRNIQHTLKNDHYGEYFNQLRELYEKGELTNVINRIVQHMNHRFVLRVVEDEFKSHDFGSAKELLLHDLPAERATVLYDVNEKQILERLKAIIEVKEKSETTVPITQEHIDKVKKYLLMLDLIVNCPERYESGKQAEHIVFSQPGMRYAIAKALVYSLMQDAYFASIPEADKAYITGKILDDVKGRMLEDIVLLEVRKTAPSTMEAFKFKFDAGGEFDMVIYDKASKNCRIYEIKHSTEVNEKQTLHLRDAEKCQIVEKRFGPISGKFVLYRGKDTFAEDVQYLNVENFLCGLK</sequence>
<proteinExistence type="predicted"/>
<dbReference type="RefSeq" id="WP_187013591.1">
    <property type="nucleotide sequence ID" value="NZ_JACOQI010000002.1"/>
</dbReference>
<evidence type="ECO:0000313" key="2">
    <source>
        <dbReference type="EMBL" id="MBC5769205.1"/>
    </source>
</evidence>
<dbReference type="PROSITE" id="PS50943">
    <property type="entry name" value="HTH_CROC1"/>
    <property type="match status" value="1"/>
</dbReference>
<name>A0A923S629_9FIRM</name>
<reference evidence="2" key="1">
    <citation type="submission" date="2020-08" db="EMBL/GenBank/DDBJ databases">
        <title>Genome public.</title>
        <authorList>
            <person name="Liu C."/>
            <person name="Sun Q."/>
        </authorList>
    </citation>
    <scope>NUCLEOTIDE SEQUENCE</scope>
    <source>
        <strain evidence="2">BX15</strain>
    </source>
</reference>
<evidence type="ECO:0000313" key="3">
    <source>
        <dbReference type="Proteomes" id="UP000620327"/>
    </source>
</evidence>
<organism evidence="2 3">
    <name type="scientific">Dysosmobacter segnis</name>
    <dbReference type="NCBI Taxonomy" id="2763042"/>
    <lineage>
        <taxon>Bacteria</taxon>
        <taxon>Bacillati</taxon>
        <taxon>Bacillota</taxon>
        <taxon>Clostridia</taxon>
        <taxon>Eubacteriales</taxon>
        <taxon>Oscillospiraceae</taxon>
        <taxon>Dysosmobacter</taxon>
    </lineage>
</organism>
<dbReference type="Pfam" id="PF01381">
    <property type="entry name" value="HTH_3"/>
    <property type="match status" value="1"/>
</dbReference>
<dbReference type="InterPro" id="IPR010982">
    <property type="entry name" value="Lambda_DNA-bd_dom_sf"/>
</dbReference>
<dbReference type="GO" id="GO:0003677">
    <property type="term" value="F:DNA binding"/>
    <property type="evidence" value="ECO:0007669"/>
    <property type="project" value="InterPro"/>
</dbReference>
<evidence type="ECO:0000259" key="1">
    <source>
        <dbReference type="PROSITE" id="PS50943"/>
    </source>
</evidence>
<dbReference type="Proteomes" id="UP000620327">
    <property type="component" value="Unassembled WGS sequence"/>
</dbReference>
<dbReference type="EMBL" id="JACOQI010000002">
    <property type="protein sequence ID" value="MBC5769205.1"/>
    <property type="molecule type" value="Genomic_DNA"/>
</dbReference>
<dbReference type="Pfam" id="PF13173">
    <property type="entry name" value="AAA_14"/>
    <property type="match status" value="1"/>
</dbReference>
<dbReference type="Gene3D" id="1.10.260.40">
    <property type="entry name" value="lambda repressor-like DNA-binding domains"/>
    <property type="match status" value="1"/>
</dbReference>
<dbReference type="AlphaFoldDB" id="A0A923S629"/>
<dbReference type="InterPro" id="IPR001387">
    <property type="entry name" value="Cro/C1-type_HTH"/>
</dbReference>
<protein>
    <submittedName>
        <fullName evidence="2">AAA family ATPase</fullName>
    </submittedName>
</protein>
<dbReference type="CDD" id="cd00093">
    <property type="entry name" value="HTH_XRE"/>
    <property type="match status" value="1"/>
</dbReference>